<proteinExistence type="predicted"/>
<accession>A0A679BDD2</accession>
<protein>
    <submittedName>
        <fullName evidence="1">Uncharacterized protein</fullName>
    </submittedName>
</protein>
<reference evidence="1" key="1">
    <citation type="submission" date="2018-08" db="EMBL/GenBank/DDBJ databases">
        <title>Oryza nivara genomic DNA, chromosome 11, BAC clone:BBa0083C03.</title>
        <authorList>
            <person name="Wu J."/>
            <person name="Kanamori H."/>
        </authorList>
    </citation>
    <scope>NUCLEOTIDE SEQUENCE</scope>
    <source>
        <strain evidence="1">W0106</strain>
    </source>
</reference>
<gene>
    <name evidence="1" type="primary">BBa0083C03.21</name>
</gene>
<organism evidence="1">
    <name type="scientific">Oryza nivara</name>
    <name type="common">Indian wild rice</name>
    <name type="synonym">Oryza sativa f. spontanea</name>
    <dbReference type="NCBI Taxonomy" id="4536"/>
    <lineage>
        <taxon>Eukaryota</taxon>
        <taxon>Viridiplantae</taxon>
        <taxon>Streptophyta</taxon>
        <taxon>Embryophyta</taxon>
        <taxon>Tracheophyta</taxon>
        <taxon>Spermatophyta</taxon>
        <taxon>Magnoliopsida</taxon>
        <taxon>Liliopsida</taxon>
        <taxon>Poales</taxon>
        <taxon>Poaceae</taxon>
        <taxon>BOP clade</taxon>
        <taxon>Oryzoideae</taxon>
        <taxon>Oryzeae</taxon>
        <taxon>Oryzinae</taxon>
        <taxon>Oryza</taxon>
    </lineage>
</organism>
<sequence length="59" mass="6403">MAGGTAAVAAEGNRVGNGYGVVPHNVTVPRQQRRLGTVGPRIVLAHHVFDRWQQTNTQR</sequence>
<dbReference type="EMBL" id="AP018868">
    <property type="protein sequence ID" value="BBF89658.1"/>
    <property type="molecule type" value="Genomic_DNA"/>
</dbReference>
<dbReference type="AlphaFoldDB" id="A0A679BDD2"/>
<evidence type="ECO:0000313" key="1">
    <source>
        <dbReference type="EMBL" id="BBF89658.1"/>
    </source>
</evidence>
<name>A0A679BDD2_ORYNI</name>